<dbReference type="Gene3D" id="3.30.70.270">
    <property type="match status" value="1"/>
</dbReference>
<sequence length="327" mass="38179">MDLVTINFDNIQVLDTDEIRLSEKNLEYNDVFDGTGCLPGTYRLEIDEIVRPVVHQPCKIPVALREKLKTELERLTDKGMIAPVTEPTPWLNNPMIVDKPNELRICLDPRDLNKAIKSSHYPMPTIVELLPDLNKARIFSVADAKNGFWIVKLDEDRSMLTTFNTPHGRFRWLRMPFGLNSTPEEFQRRQNQNMEGLNGVRCVHDDILIFGEGENEEAASRYYDSYFRALMDRCKDKNLKLNSEKLKLKQKEVRFVRHLLKNEGVRADLDKVKALKENDNTGRRVRRQEICRFRDVSEQVPAEVERFMRAVAKTDSTKRRMVLVRFT</sequence>
<dbReference type="InterPro" id="IPR050951">
    <property type="entry name" value="Retrovirus_Pol_polyprotein"/>
</dbReference>
<organism evidence="2 3">
    <name type="scientific">Mytilus coruscus</name>
    <name type="common">Sea mussel</name>
    <dbReference type="NCBI Taxonomy" id="42192"/>
    <lineage>
        <taxon>Eukaryota</taxon>
        <taxon>Metazoa</taxon>
        <taxon>Spiralia</taxon>
        <taxon>Lophotrochozoa</taxon>
        <taxon>Mollusca</taxon>
        <taxon>Bivalvia</taxon>
        <taxon>Autobranchia</taxon>
        <taxon>Pteriomorphia</taxon>
        <taxon>Mytilida</taxon>
        <taxon>Mytiloidea</taxon>
        <taxon>Mytilidae</taxon>
        <taxon>Mytilinae</taxon>
        <taxon>Mytilus</taxon>
    </lineage>
</organism>
<dbReference type="EMBL" id="CACVKT020004142">
    <property type="protein sequence ID" value="CAC5388235.1"/>
    <property type="molecule type" value="Genomic_DNA"/>
</dbReference>
<dbReference type="CDD" id="cd01647">
    <property type="entry name" value="RT_LTR"/>
    <property type="match status" value="1"/>
</dbReference>
<name>A0A6J8BW10_MYTCO</name>
<dbReference type="Pfam" id="PF00078">
    <property type="entry name" value="RVT_1"/>
    <property type="match status" value="1"/>
</dbReference>
<dbReference type="Gene3D" id="3.10.10.10">
    <property type="entry name" value="HIV Type 1 Reverse Transcriptase, subunit A, domain 1"/>
    <property type="match status" value="1"/>
</dbReference>
<gene>
    <name evidence="2" type="ORF">MCOR_23514</name>
</gene>
<dbReference type="OrthoDB" id="5982854at2759"/>
<dbReference type="AlphaFoldDB" id="A0A6J8BW10"/>
<dbReference type="InterPro" id="IPR000477">
    <property type="entry name" value="RT_dom"/>
</dbReference>
<dbReference type="InterPro" id="IPR043502">
    <property type="entry name" value="DNA/RNA_pol_sf"/>
</dbReference>
<proteinExistence type="predicted"/>
<accession>A0A6J8BW10</accession>
<reference evidence="2 3" key="1">
    <citation type="submission" date="2020-06" db="EMBL/GenBank/DDBJ databases">
        <authorList>
            <person name="Li R."/>
            <person name="Bekaert M."/>
        </authorList>
    </citation>
    <scope>NUCLEOTIDE SEQUENCE [LARGE SCALE GENOMIC DNA]</scope>
    <source>
        <strain evidence="3">wild</strain>
    </source>
</reference>
<keyword evidence="3" id="KW-1185">Reference proteome</keyword>
<dbReference type="Proteomes" id="UP000507470">
    <property type="component" value="Unassembled WGS sequence"/>
</dbReference>
<dbReference type="SUPFAM" id="SSF56672">
    <property type="entry name" value="DNA/RNA polymerases"/>
    <property type="match status" value="1"/>
</dbReference>
<feature type="domain" description="Reverse transcriptase" evidence="1">
    <location>
        <begin position="101"/>
        <end position="255"/>
    </location>
</feature>
<protein>
    <recommendedName>
        <fullName evidence="1">Reverse transcriptase domain-containing protein</fullName>
    </recommendedName>
</protein>
<dbReference type="PANTHER" id="PTHR37984">
    <property type="entry name" value="PROTEIN CBG26694"/>
    <property type="match status" value="1"/>
</dbReference>
<evidence type="ECO:0000313" key="2">
    <source>
        <dbReference type="EMBL" id="CAC5388235.1"/>
    </source>
</evidence>
<evidence type="ECO:0000259" key="1">
    <source>
        <dbReference type="Pfam" id="PF00078"/>
    </source>
</evidence>
<dbReference type="InterPro" id="IPR043128">
    <property type="entry name" value="Rev_trsase/Diguanyl_cyclase"/>
</dbReference>
<evidence type="ECO:0000313" key="3">
    <source>
        <dbReference type="Proteomes" id="UP000507470"/>
    </source>
</evidence>
<dbReference type="PANTHER" id="PTHR37984:SF8">
    <property type="entry name" value="CCHC-TYPE DOMAIN-CONTAINING PROTEIN"/>
    <property type="match status" value="1"/>
</dbReference>